<gene>
    <name evidence="1" type="ORF">RCOM_0666180</name>
</gene>
<reference evidence="2" key="1">
    <citation type="journal article" date="2010" name="Nat. Biotechnol.">
        <title>Draft genome sequence of the oilseed species Ricinus communis.</title>
        <authorList>
            <person name="Chan A.P."/>
            <person name="Crabtree J."/>
            <person name="Zhao Q."/>
            <person name="Lorenzi H."/>
            <person name="Orvis J."/>
            <person name="Puiu D."/>
            <person name="Melake-Berhan A."/>
            <person name="Jones K.M."/>
            <person name="Redman J."/>
            <person name="Chen G."/>
            <person name="Cahoon E.B."/>
            <person name="Gedil M."/>
            <person name="Stanke M."/>
            <person name="Haas B.J."/>
            <person name="Wortman J.R."/>
            <person name="Fraser-Liggett C.M."/>
            <person name="Ravel J."/>
            <person name="Rabinowicz P.D."/>
        </authorList>
    </citation>
    <scope>NUCLEOTIDE SEQUENCE [LARGE SCALE GENOMIC DNA]</scope>
    <source>
        <strain evidence="2">cv. Hale</strain>
    </source>
</reference>
<protein>
    <submittedName>
        <fullName evidence="1">Uncharacterized protein</fullName>
    </submittedName>
</protein>
<dbReference type="EMBL" id="EQ974102">
    <property type="protein sequence ID" value="EEF33712.1"/>
    <property type="molecule type" value="Genomic_DNA"/>
</dbReference>
<accession>B9SRQ4</accession>
<evidence type="ECO:0000313" key="2">
    <source>
        <dbReference type="Proteomes" id="UP000008311"/>
    </source>
</evidence>
<name>B9SRQ4_RICCO</name>
<proteinExistence type="predicted"/>
<dbReference type="InParanoid" id="B9SRQ4"/>
<evidence type="ECO:0000313" key="1">
    <source>
        <dbReference type="EMBL" id="EEF33712.1"/>
    </source>
</evidence>
<organism evidence="1 2">
    <name type="scientific">Ricinus communis</name>
    <name type="common">Castor bean</name>
    <dbReference type="NCBI Taxonomy" id="3988"/>
    <lineage>
        <taxon>Eukaryota</taxon>
        <taxon>Viridiplantae</taxon>
        <taxon>Streptophyta</taxon>
        <taxon>Embryophyta</taxon>
        <taxon>Tracheophyta</taxon>
        <taxon>Spermatophyta</taxon>
        <taxon>Magnoliopsida</taxon>
        <taxon>eudicotyledons</taxon>
        <taxon>Gunneridae</taxon>
        <taxon>Pentapetalae</taxon>
        <taxon>rosids</taxon>
        <taxon>fabids</taxon>
        <taxon>Malpighiales</taxon>
        <taxon>Euphorbiaceae</taxon>
        <taxon>Acalyphoideae</taxon>
        <taxon>Acalypheae</taxon>
        <taxon>Ricinus</taxon>
    </lineage>
</organism>
<keyword evidence="2" id="KW-1185">Reference proteome</keyword>
<dbReference type="AlphaFoldDB" id="B9SRQ4"/>
<dbReference type="Proteomes" id="UP000008311">
    <property type="component" value="Unassembled WGS sequence"/>
</dbReference>
<sequence length="87" mass="9821">MSRQEKRKFVAEQLKNGYYASKKKDAKSTKKKKAANKKTFYKSVDNVANVNTKRGIGGPSTFNTSVDDFESYVELVEKIFSKATTSK</sequence>